<dbReference type="AlphaFoldDB" id="A0A853JEQ1"/>
<sequence>MRKFPSTSSLILAAVGISAAAGAVLCTFPANPLIWQAAAWTLVAALTGLLALVLVSGYVLAVDRAARTWQRTATFLLGLACLVPVALGFF</sequence>
<dbReference type="RefSeq" id="WP_180679574.1">
    <property type="nucleotide sequence ID" value="NZ_JACCKA010000086.1"/>
</dbReference>
<name>A0A853JEQ1_9GAMM</name>
<evidence type="ECO:0000313" key="3">
    <source>
        <dbReference type="Proteomes" id="UP000578091"/>
    </source>
</evidence>
<evidence type="ECO:0000256" key="1">
    <source>
        <dbReference type="SAM" id="Phobius"/>
    </source>
</evidence>
<keyword evidence="3" id="KW-1185">Reference proteome</keyword>
<keyword evidence="1" id="KW-0472">Membrane</keyword>
<comment type="caution">
    <text evidence="2">The sequence shown here is derived from an EMBL/GenBank/DDBJ whole genome shotgun (WGS) entry which is preliminary data.</text>
</comment>
<dbReference type="Proteomes" id="UP000578091">
    <property type="component" value="Unassembled WGS sequence"/>
</dbReference>
<reference evidence="2 3" key="1">
    <citation type="submission" date="2020-07" db="EMBL/GenBank/DDBJ databases">
        <title>Luteimonas sp. SJ-92.</title>
        <authorList>
            <person name="Huang X.-X."/>
            <person name="Xu L."/>
            <person name="Sun J.-Q."/>
        </authorList>
    </citation>
    <scope>NUCLEOTIDE SEQUENCE [LARGE SCALE GENOMIC DNA]</scope>
    <source>
        <strain evidence="2 3">SJ-92</strain>
    </source>
</reference>
<evidence type="ECO:0000313" key="2">
    <source>
        <dbReference type="EMBL" id="NZA27811.1"/>
    </source>
</evidence>
<protein>
    <submittedName>
        <fullName evidence="2">Uncharacterized protein</fullName>
    </submittedName>
</protein>
<keyword evidence="1" id="KW-0812">Transmembrane</keyword>
<organism evidence="2 3">
    <name type="scientific">Luteimonas salinisoli</name>
    <dbReference type="NCBI Taxonomy" id="2752307"/>
    <lineage>
        <taxon>Bacteria</taxon>
        <taxon>Pseudomonadati</taxon>
        <taxon>Pseudomonadota</taxon>
        <taxon>Gammaproteobacteria</taxon>
        <taxon>Lysobacterales</taxon>
        <taxon>Lysobacteraceae</taxon>
        <taxon>Luteimonas</taxon>
    </lineage>
</organism>
<feature type="transmembrane region" description="Helical" evidence="1">
    <location>
        <begin position="73"/>
        <end position="89"/>
    </location>
</feature>
<proteinExistence type="predicted"/>
<gene>
    <name evidence="2" type="ORF">H0E84_15645</name>
</gene>
<accession>A0A853JEQ1</accession>
<keyword evidence="1" id="KW-1133">Transmembrane helix</keyword>
<dbReference type="EMBL" id="JACCKA010000086">
    <property type="protein sequence ID" value="NZA27811.1"/>
    <property type="molecule type" value="Genomic_DNA"/>
</dbReference>
<feature type="transmembrane region" description="Helical" evidence="1">
    <location>
        <begin position="38"/>
        <end position="61"/>
    </location>
</feature>